<dbReference type="RefSeq" id="WP_109021567.1">
    <property type="nucleotide sequence ID" value="NZ_AP025028.1"/>
</dbReference>
<proteinExistence type="predicted"/>
<dbReference type="InterPro" id="IPR029033">
    <property type="entry name" value="His_PPase_superfam"/>
</dbReference>
<protein>
    <submittedName>
        <fullName evidence="2">Histidine phosphatase family protein</fullName>
    </submittedName>
</protein>
<dbReference type="EMBL" id="AP025028">
    <property type="protein sequence ID" value="BDA80538.1"/>
    <property type="molecule type" value="Genomic_DNA"/>
</dbReference>
<dbReference type="CDD" id="cd07067">
    <property type="entry name" value="HP_PGM_like"/>
    <property type="match status" value="1"/>
</dbReference>
<gene>
    <name evidence="2" type="ORF">LPTSP3_g34680</name>
</gene>
<dbReference type="Gene3D" id="3.40.50.1240">
    <property type="entry name" value="Phosphoglycerate mutase-like"/>
    <property type="match status" value="1"/>
</dbReference>
<evidence type="ECO:0000313" key="3">
    <source>
        <dbReference type="Proteomes" id="UP000245263"/>
    </source>
</evidence>
<evidence type="ECO:0000256" key="1">
    <source>
        <dbReference type="ARBA" id="ARBA00022801"/>
    </source>
</evidence>
<name>A0ABM7USW7_9LEPT</name>
<dbReference type="SMART" id="SM00855">
    <property type="entry name" value="PGAM"/>
    <property type="match status" value="1"/>
</dbReference>
<accession>A0ABM7USW7</accession>
<keyword evidence="3" id="KW-1185">Reference proteome</keyword>
<reference evidence="2 3" key="1">
    <citation type="submission" date="2021-08" db="EMBL/GenBank/DDBJ databases">
        <title>Complete genome sequence of Leptospira kobayashii strain E30.</title>
        <authorList>
            <person name="Nakao R."/>
            <person name="Nakamura S."/>
            <person name="Masuzawa T."/>
            <person name="Koizumi N."/>
        </authorList>
    </citation>
    <scope>NUCLEOTIDE SEQUENCE [LARGE SCALE GENOMIC DNA]</scope>
    <source>
        <strain evidence="2 3">E30</strain>
    </source>
</reference>
<dbReference type="PANTHER" id="PTHR20935:SF0">
    <property type="entry name" value="SERINE_THREONINE-PROTEIN PHOSPHATASE PGAM5, MITOCHONDRIAL"/>
    <property type="match status" value="1"/>
</dbReference>
<keyword evidence="1" id="KW-0378">Hydrolase</keyword>
<dbReference type="InterPro" id="IPR013078">
    <property type="entry name" value="His_Pase_superF_clade-1"/>
</dbReference>
<dbReference type="Proteomes" id="UP000245263">
    <property type="component" value="Chromosome 1"/>
</dbReference>
<dbReference type="InterPro" id="IPR051021">
    <property type="entry name" value="Mito_Ser/Thr_phosphatase"/>
</dbReference>
<evidence type="ECO:0000313" key="2">
    <source>
        <dbReference type="EMBL" id="BDA80538.1"/>
    </source>
</evidence>
<dbReference type="PANTHER" id="PTHR20935">
    <property type="entry name" value="PHOSPHOGLYCERATE MUTASE-RELATED"/>
    <property type="match status" value="1"/>
</dbReference>
<dbReference type="SUPFAM" id="SSF53254">
    <property type="entry name" value="Phosphoglycerate mutase-like"/>
    <property type="match status" value="1"/>
</dbReference>
<sequence length="238" mass="27501">MGLIYLVRHGQADRLGKDYDTLTDLGKTQARLLGRYFIQQRIEFDSVFTGSLQRQKQTASGILESFQNEKFCIPDSIENENWNEFDPRLWLSLAAKIRNKDSDFAKLYEDYKTAWENGDTKTRDFFQELIQRVLDDWVNEIWDPVEPYSFSEYVNRIALGFESIPKDVKSSLVVSSSTPVAIAMGLACGMEKRKFPVFMKSILNSSLSIFKKEGNHLEPVSWNSVPHLYENPELHTII</sequence>
<organism evidence="2 3">
    <name type="scientific">Leptospira kobayashii</name>
    <dbReference type="NCBI Taxonomy" id="1917830"/>
    <lineage>
        <taxon>Bacteria</taxon>
        <taxon>Pseudomonadati</taxon>
        <taxon>Spirochaetota</taxon>
        <taxon>Spirochaetia</taxon>
        <taxon>Leptospirales</taxon>
        <taxon>Leptospiraceae</taxon>
        <taxon>Leptospira</taxon>
    </lineage>
</organism>
<dbReference type="Pfam" id="PF00300">
    <property type="entry name" value="His_Phos_1"/>
    <property type="match status" value="1"/>
</dbReference>